<proteinExistence type="predicted"/>
<protein>
    <submittedName>
        <fullName evidence="1">Uncharacterized protein</fullName>
    </submittedName>
</protein>
<evidence type="ECO:0000313" key="2">
    <source>
        <dbReference type="Proteomes" id="UP000735302"/>
    </source>
</evidence>
<evidence type="ECO:0000313" key="1">
    <source>
        <dbReference type="EMBL" id="GFN94878.1"/>
    </source>
</evidence>
<accession>A0AAV3ZKH8</accession>
<gene>
    <name evidence="1" type="ORF">PoB_002138400</name>
</gene>
<comment type="caution">
    <text evidence="1">The sequence shown here is derived from an EMBL/GenBank/DDBJ whole genome shotgun (WGS) entry which is preliminary data.</text>
</comment>
<reference evidence="1 2" key="1">
    <citation type="journal article" date="2021" name="Elife">
        <title>Chloroplast acquisition without the gene transfer in kleptoplastic sea slugs, Plakobranchus ocellatus.</title>
        <authorList>
            <person name="Maeda T."/>
            <person name="Takahashi S."/>
            <person name="Yoshida T."/>
            <person name="Shimamura S."/>
            <person name="Takaki Y."/>
            <person name="Nagai Y."/>
            <person name="Toyoda A."/>
            <person name="Suzuki Y."/>
            <person name="Arimoto A."/>
            <person name="Ishii H."/>
            <person name="Satoh N."/>
            <person name="Nishiyama T."/>
            <person name="Hasebe M."/>
            <person name="Maruyama T."/>
            <person name="Minagawa J."/>
            <person name="Obokata J."/>
            <person name="Shigenobu S."/>
        </authorList>
    </citation>
    <scope>NUCLEOTIDE SEQUENCE [LARGE SCALE GENOMIC DNA]</scope>
</reference>
<keyword evidence="2" id="KW-1185">Reference proteome</keyword>
<name>A0AAV3ZKH8_9GAST</name>
<dbReference type="AlphaFoldDB" id="A0AAV3ZKH8"/>
<sequence>MDCDSALTSDVQRPFLRLVLSLQQVLWPDLGLESMGSPPRQALCVGKNQTRSLLVLHTLHGSPNECSQNVWAVLMLTPCLCPSPLEYLEYHSGTRKLVSRALSSPMVKMAE</sequence>
<dbReference type="EMBL" id="BLXT01002480">
    <property type="protein sequence ID" value="GFN94878.1"/>
    <property type="molecule type" value="Genomic_DNA"/>
</dbReference>
<organism evidence="1 2">
    <name type="scientific">Plakobranchus ocellatus</name>
    <dbReference type="NCBI Taxonomy" id="259542"/>
    <lineage>
        <taxon>Eukaryota</taxon>
        <taxon>Metazoa</taxon>
        <taxon>Spiralia</taxon>
        <taxon>Lophotrochozoa</taxon>
        <taxon>Mollusca</taxon>
        <taxon>Gastropoda</taxon>
        <taxon>Heterobranchia</taxon>
        <taxon>Euthyneura</taxon>
        <taxon>Panpulmonata</taxon>
        <taxon>Sacoglossa</taxon>
        <taxon>Placobranchoidea</taxon>
        <taxon>Plakobranchidae</taxon>
        <taxon>Plakobranchus</taxon>
    </lineage>
</organism>
<dbReference type="Proteomes" id="UP000735302">
    <property type="component" value="Unassembled WGS sequence"/>
</dbReference>